<evidence type="ECO:0000313" key="4">
    <source>
        <dbReference type="Proteomes" id="UP000485058"/>
    </source>
</evidence>
<dbReference type="PANTHER" id="PTHR11782">
    <property type="entry name" value="ADENOSINE/GUANOSINE DIPHOSPHATASE"/>
    <property type="match status" value="1"/>
</dbReference>
<evidence type="ECO:0000256" key="2">
    <source>
        <dbReference type="ARBA" id="ARBA00022801"/>
    </source>
</evidence>
<organism evidence="3 4">
    <name type="scientific">Haematococcus lacustris</name>
    <name type="common">Green alga</name>
    <name type="synonym">Haematococcus pluvialis</name>
    <dbReference type="NCBI Taxonomy" id="44745"/>
    <lineage>
        <taxon>Eukaryota</taxon>
        <taxon>Viridiplantae</taxon>
        <taxon>Chlorophyta</taxon>
        <taxon>core chlorophytes</taxon>
        <taxon>Chlorophyceae</taxon>
        <taxon>CS clade</taxon>
        <taxon>Chlamydomonadales</taxon>
        <taxon>Haematococcaceae</taxon>
        <taxon>Haematococcus</taxon>
    </lineage>
</organism>
<dbReference type="GO" id="GO:0009134">
    <property type="term" value="P:nucleoside diphosphate catabolic process"/>
    <property type="evidence" value="ECO:0007669"/>
    <property type="project" value="TreeGrafter"/>
</dbReference>
<comment type="caution">
    <text evidence="3">The sequence shown here is derived from an EMBL/GenBank/DDBJ whole genome shotgun (WGS) entry which is preliminary data.</text>
</comment>
<gene>
    <name evidence="3" type="ORF">HaLaN_07533</name>
</gene>
<sequence length="111" mass="12025">MAKPRHSDTPHSSLQRQFLKAHYSVYLDGGSSGSRVHIFQYNNRQGDRPTYAQLILPEKVFAVEPGLSSYAGRPAMAATSILPLLEFAYQHVSALICGCANISSAIPSSCA</sequence>
<accession>A0A699YZ97</accession>
<comment type="similarity">
    <text evidence="1">Belongs to the GDA1/CD39 NTPase family.</text>
</comment>
<evidence type="ECO:0000313" key="3">
    <source>
        <dbReference type="EMBL" id="GFH11939.1"/>
    </source>
</evidence>
<keyword evidence="2" id="KW-0378">Hydrolase</keyword>
<reference evidence="3 4" key="1">
    <citation type="submission" date="2020-02" db="EMBL/GenBank/DDBJ databases">
        <title>Draft genome sequence of Haematococcus lacustris strain NIES-144.</title>
        <authorList>
            <person name="Morimoto D."/>
            <person name="Nakagawa S."/>
            <person name="Yoshida T."/>
            <person name="Sawayama S."/>
        </authorList>
    </citation>
    <scope>NUCLEOTIDE SEQUENCE [LARGE SCALE GENOMIC DNA]</scope>
    <source>
        <strain evidence="3 4">NIES-144</strain>
    </source>
</reference>
<proteinExistence type="inferred from homology"/>
<dbReference type="GO" id="GO:0016020">
    <property type="term" value="C:membrane"/>
    <property type="evidence" value="ECO:0007669"/>
    <property type="project" value="TreeGrafter"/>
</dbReference>
<protein>
    <submittedName>
        <fullName evidence="3">Uncharacterized protein</fullName>
    </submittedName>
</protein>
<keyword evidence="4" id="KW-1185">Reference proteome</keyword>
<dbReference type="PANTHER" id="PTHR11782:SF3">
    <property type="entry name" value="APYRASE 6-RELATED"/>
    <property type="match status" value="1"/>
</dbReference>
<evidence type="ECO:0000256" key="1">
    <source>
        <dbReference type="ARBA" id="ARBA00009283"/>
    </source>
</evidence>
<dbReference type="GO" id="GO:0017110">
    <property type="term" value="F:nucleoside diphosphate phosphatase activity"/>
    <property type="evidence" value="ECO:0007669"/>
    <property type="project" value="TreeGrafter"/>
</dbReference>
<dbReference type="Proteomes" id="UP000485058">
    <property type="component" value="Unassembled WGS sequence"/>
</dbReference>
<dbReference type="Gene3D" id="3.30.420.40">
    <property type="match status" value="1"/>
</dbReference>
<dbReference type="AlphaFoldDB" id="A0A699YZ97"/>
<name>A0A699YZ97_HAELA</name>
<dbReference type="EMBL" id="BLLF01000450">
    <property type="protein sequence ID" value="GFH11939.1"/>
    <property type="molecule type" value="Genomic_DNA"/>
</dbReference>
<dbReference type="InterPro" id="IPR000407">
    <property type="entry name" value="GDA1_CD39_NTPase"/>
</dbReference>
<dbReference type="Pfam" id="PF01150">
    <property type="entry name" value="GDA1_CD39"/>
    <property type="match status" value="1"/>
</dbReference>